<dbReference type="SUPFAM" id="SSF56436">
    <property type="entry name" value="C-type lectin-like"/>
    <property type="match status" value="2"/>
</dbReference>
<evidence type="ECO:0000313" key="2">
    <source>
        <dbReference type="EMBL" id="KAK7912615.1"/>
    </source>
</evidence>
<dbReference type="AlphaFoldDB" id="A0AAW0P7E2"/>
<feature type="region of interest" description="Disordered" evidence="1">
    <location>
        <begin position="156"/>
        <end position="242"/>
    </location>
</feature>
<feature type="compositionally biased region" description="Basic and acidic residues" evidence="1">
    <location>
        <begin position="217"/>
        <end position="236"/>
    </location>
</feature>
<evidence type="ECO:0000313" key="3">
    <source>
        <dbReference type="Proteomes" id="UP001460270"/>
    </source>
</evidence>
<dbReference type="InterPro" id="IPR016187">
    <property type="entry name" value="CTDL_fold"/>
</dbReference>
<evidence type="ECO:0008006" key="4">
    <source>
        <dbReference type="Google" id="ProtNLM"/>
    </source>
</evidence>
<keyword evidence="3" id="KW-1185">Reference proteome</keyword>
<evidence type="ECO:0000256" key="1">
    <source>
        <dbReference type="SAM" id="MobiDB-lite"/>
    </source>
</evidence>
<protein>
    <recommendedName>
        <fullName evidence="4">C-type lectin domain-containing protein</fullName>
    </recommendedName>
</protein>
<feature type="compositionally biased region" description="Basic and acidic residues" evidence="1">
    <location>
        <begin position="156"/>
        <end position="210"/>
    </location>
</feature>
<accession>A0AAW0P7E2</accession>
<proteinExistence type="predicted"/>
<dbReference type="EMBL" id="JBBPFD010000009">
    <property type="protein sequence ID" value="KAK7912615.1"/>
    <property type="molecule type" value="Genomic_DNA"/>
</dbReference>
<dbReference type="Proteomes" id="UP001460270">
    <property type="component" value="Unassembled WGS sequence"/>
</dbReference>
<reference evidence="3" key="1">
    <citation type="submission" date="2024-04" db="EMBL/GenBank/DDBJ databases">
        <title>Salinicola lusitanus LLJ914,a marine bacterium isolated from the Okinawa Trough.</title>
        <authorList>
            <person name="Li J."/>
        </authorList>
    </citation>
    <scope>NUCLEOTIDE SEQUENCE [LARGE SCALE GENOMIC DNA]</scope>
</reference>
<name>A0AAW0P7E2_9GOBI</name>
<gene>
    <name evidence="2" type="ORF">WMY93_012826</name>
</gene>
<comment type="caution">
    <text evidence="2">The sequence shown here is derived from an EMBL/GenBank/DDBJ whole genome shotgun (WGS) entry which is preliminary data.</text>
</comment>
<organism evidence="2 3">
    <name type="scientific">Mugilogobius chulae</name>
    <name type="common">yellowstripe goby</name>
    <dbReference type="NCBI Taxonomy" id="88201"/>
    <lineage>
        <taxon>Eukaryota</taxon>
        <taxon>Metazoa</taxon>
        <taxon>Chordata</taxon>
        <taxon>Craniata</taxon>
        <taxon>Vertebrata</taxon>
        <taxon>Euteleostomi</taxon>
        <taxon>Actinopterygii</taxon>
        <taxon>Neopterygii</taxon>
        <taxon>Teleostei</taxon>
        <taxon>Neoteleostei</taxon>
        <taxon>Acanthomorphata</taxon>
        <taxon>Gobiaria</taxon>
        <taxon>Gobiiformes</taxon>
        <taxon>Gobioidei</taxon>
        <taxon>Gobiidae</taxon>
        <taxon>Gobionellinae</taxon>
        <taxon>Mugilogobius</taxon>
    </lineage>
</organism>
<sequence>MFLSLCLNSLEADLVTLLTVKDLSATPMTQYLSWIGLHRPQPEYEAEVVFTSAAWLWADGGVSSVEPGGTADDYQNCVAAVLQGTQLLPLRCNGWHFSFCQDSSGSVTFINRTQNWWRARDHCVSLNQRLATTTDRHPTQATEEFNVWTGLRYDGERRREGEREEGGRERGGGREREEGEGRREERGREERERLATTTDRHPTQATEEFKVWTGLRYDGERGREERGRERGEKEGEITPSAK</sequence>